<keyword evidence="4" id="KW-1185">Reference proteome</keyword>
<name>L7KQS6_9ACTN</name>
<keyword evidence="2" id="KW-0812">Transmembrane</keyword>
<gene>
    <name evidence="3" type="ORF">GOACH_23_00260</name>
</gene>
<dbReference type="Proteomes" id="UP000010988">
    <property type="component" value="Unassembled WGS sequence"/>
</dbReference>
<keyword evidence="2" id="KW-0472">Membrane</keyword>
<dbReference type="OrthoDB" id="153031at2"/>
<dbReference type="PROSITE" id="PS51257">
    <property type="entry name" value="PROKAR_LIPOPROTEIN"/>
    <property type="match status" value="1"/>
</dbReference>
<feature type="compositionally biased region" description="Basic and acidic residues" evidence="1">
    <location>
        <begin position="107"/>
        <end position="116"/>
    </location>
</feature>
<organism evidence="3 4">
    <name type="scientific">Gordonia aichiensis NBRC 108223</name>
    <dbReference type="NCBI Taxonomy" id="1220583"/>
    <lineage>
        <taxon>Bacteria</taxon>
        <taxon>Bacillati</taxon>
        <taxon>Actinomycetota</taxon>
        <taxon>Actinomycetes</taxon>
        <taxon>Mycobacteriales</taxon>
        <taxon>Gordoniaceae</taxon>
        <taxon>Gordonia</taxon>
    </lineage>
</organism>
<protein>
    <recommendedName>
        <fullName evidence="5">DUF3068 domain-containing protein</fullName>
    </recommendedName>
</protein>
<feature type="compositionally biased region" description="Basic and acidic residues" evidence="1">
    <location>
        <begin position="522"/>
        <end position="539"/>
    </location>
</feature>
<dbReference type="RefSeq" id="WP_005177942.1">
    <property type="nucleotide sequence ID" value="NZ_BANR01000023.1"/>
</dbReference>
<reference evidence="3 4" key="1">
    <citation type="submission" date="2012-12" db="EMBL/GenBank/DDBJ databases">
        <title>Whole genome shotgun sequence of Gordonia aichiensis NBRC 108223.</title>
        <authorList>
            <person name="Isaki-Nakamura S."/>
            <person name="Hosoyama A."/>
            <person name="Tsuchikane K."/>
            <person name="Ando Y."/>
            <person name="Baba S."/>
            <person name="Ohji S."/>
            <person name="Hamada M."/>
            <person name="Tamura T."/>
            <person name="Yamazoe A."/>
            <person name="Yamazaki S."/>
            <person name="Fujita N."/>
        </authorList>
    </citation>
    <scope>NUCLEOTIDE SEQUENCE [LARGE SCALE GENOMIC DNA]</scope>
    <source>
        <strain evidence="3 4">NBRC 108223</strain>
    </source>
</reference>
<feature type="compositionally biased region" description="Low complexity" evidence="1">
    <location>
        <begin position="407"/>
        <end position="425"/>
    </location>
</feature>
<proteinExistence type="predicted"/>
<dbReference type="Pfam" id="PF11271">
    <property type="entry name" value="PorA"/>
    <property type="match status" value="1"/>
</dbReference>
<dbReference type="STRING" id="1220583.GOACH_23_00260"/>
<sequence>MRRVWLALLAFLGVACITAAIAIPAFLVPQLRVVPLDLDITSDASTVPADGSGGERFPAVIFDRCSVSKDKARTLDAHLTQQRRSVIVNPSDKRQATVQSAQTVQIDRTRDADGKETQPPAPRADGDLKCDDGLLTATIDRVSVNRKTSVPNGTVSSLQLEAAPEGVNVKDVSVQLPDRKGFQYKFGFNVKKRDYLYYDLNTRQDQPAKYVGEKTFNGVKTYEFVSEVPETDLSSLPNAQGEAALGTMLTMPAKWWGISGRGVKADDKITMHRYASATRHVWVEPETGTIVNGREDQHQYFKSPDQSDGTPAPVRDFRLDALKGTFQWSDKTVTAQADRAQHYMNLLKMGGLWLPIILGVVGALLLLAWLAIMWFTRKTDKPQDDPDLYDDDPRYLAQRDSGSDPDAAPTTVLAGTAAAGAGVAGRNRHAAVEGDDAETTTLDEVPAAGAYGDNEDDNAYMWERPTQRIPRVEGPAASDTPVGDDEPTRQVPAVDDDAPADSAQGSESPEGSEGTLDTPRSALDEARAFRRRGTHESGE</sequence>
<dbReference type="eggNOG" id="ENOG5031U1J">
    <property type="taxonomic scope" value="Bacteria"/>
</dbReference>
<dbReference type="EMBL" id="BANR01000023">
    <property type="protein sequence ID" value="GAC50317.1"/>
    <property type="molecule type" value="Genomic_DNA"/>
</dbReference>
<evidence type="ECO:0000256" key="2">
    <source>
        <dbReference type="SAM" id="Phobius"/>
    </source>
</evidence>
<evidence type="ECO:0000256" key="1">
    <source>
        <dbReference type="SAM" id="MobiDB-lite"/>
    </source>
</evidence>
<evidence type="ECO:0000313" key="4">
    <source>
        <dbReference type="Proteomes" id="UP000010988"/>
    </source>
</evidence>
<keyword evidence="2" id="KW-1133">Transmembrane helix</keyword>
<evidence type="ECO:0000313" key="3">
    <source>
        <dbReference type="EMBL" id="GAC50317.1"/>
    </source>
</evidence>
<accession>L7KQS6</accession>
<evidence type="ECO:0008006" key="5">
    <source>
        <dbReference type="Google" id="ProtNLM"/>
    </source>
</evidence>
<feature type="region of interest" description="Disordered" evidence="1">
    <location>
        <begin position="381"/>
        <end position="539"/>
    </location>
</feature>
<dbReference type="InterPro" id="IPR021424">
    <property type="entry name" value="PorA"/>
</dbReference>
<feature type="region of interest" description="Disordered" evidence="1">
    <location>
        <begin position="90"/>
        <end position="129"/>
    </location>
</feature>
<feature type="transmembrane region" description="Helical" evidence="2">
    <location>
        <begin position="352"/>
        <end position="375"/>
    </location>
</feature>
<comment type="caution">
    <text evidence="3">The sequence shown here is derived from an EMBL/GenBank/DDBJ whole genome shotgun (WGS) entry which is preliminary data.</text>
</comment>
<feature type="compositionally biased region" description="Polar residues" evidence="1">
    <location>
        <begin position="96"/>
        <end position="106"/>
    </location>
</feature>
<dbReference type="AlphaFoldDB" id="L7KQS6"/>